<dbReference type="PROSITE" id="PS50943">
    <property type="entry name" value="HTH_CROC1"/>
    <property type="match status" value="1"/>
</dbReference>
<dbReference type="SUPFAM" id="SSF47413">
    <property type="entry name" value="lambda repressor-like DNA-binding domains"/>
    <property type="match status" value="1"/>
</dbReference>
<protein>
    <submittedName>
        <fullName evidence="5">Uncharacterized HTH-type transcriptional regulator y4dJ</fullName>
    </submittedName>
</protein>
<keyword evidence="1" id="KW-0805">Transcription regulation</keyword>
<dbReference type="InterPro" id="IPR050807">
    <property type="entry name" value="TransReg_Diox_bact_type"/>
</dbReference>
<dbReference type="CDD" id="cd00093">
    <property type="entry name" value="HTH_XRE"/>
    <property type="match status" value="1"/>
</dbReference>
<dbReference type="GO" id="GO:0003700">
    <property type="term" value="F:DNA-binding transcription factor activity"/>
    <property type="evidence" value="ECO:0007669"/>
    <property type="project" value="TreeGrafter"/>
</dbReference>
<dbReference type="GO" id="GO:0003677">
    <property type="term" value="F:DNA binding"/>
    <property type="evidence" value="ECO:0007669"/>
    <property type="project" value="UniProtKB-KW"/>
</dbReference>
<evidence type="ECO:0000259" key="4">
    <source>
        <dbReference type="PROSITE" id="PS50943"/>
    </source>
</evidence>
<dbReference type="EMBL" id="FR845709">
    <property type="protein sequence ID" value="CCA44624.1"/>
    <property type="molecule type" value="Genomic_DNA"/>
</dbReference>
<dbReference type="AlphaFoldDB" id="I4E5K8"/>
<evidence type="ECO:0000256" key="1">
    <source>
        <dbReference type="ARBA" id="ARBA00023015"/>
    </source>
</evidence>
<dbReference type="PANTHER" id="PTHR46797:SF23">
    <property type="entry name" value="HTH-TYPE TRANSCRIPTIONAL REGULATOR SUTR"/>
    <property type="match status" value="1"/>
</dbReference>
<proteinExistence type="predicted"/>
<keyword evidence="3" id="KW-0804">Transcription</keyword>
<dbReference type="Gene3D" id="1.10.260.40">
    <property type="entry name" value="lambda repressor-like DNA-binding domains"/>
    <property type="match status" value="1"/>
</dbReference>
<name>I4E5K8_NEIME</name>
<dbReference type="InterPro" id="IPR010982">
    <property type="entry name" value="Lambda_DNA-bd_dom_sf"/>
</dbReference>
<keyword evidence="2" id="KW-0238">DNA-binding</keyword>
<feature type="domain" description="HTH cro/C1-type" evidence="4">
    <location>
        <begin position="37"/>
        <end position="91"/>
    </location>
</feature>
<dbReference type="Pfam" id="PF01381">
    <property type="entry name" value="HTH_3"/>
    <property type="match status" value="1"/>
</dbReference>
<sequence length="117" mass="13221">MLNFNHLSGNIMMGNKLTLPAELPDEQDLRAVLAYNMRLFRVNKGWSQEELARQCGLDRTYVSAVERKRWNIALSNIEKMAAALGVAAYQLLLPPQERLNLMTNSADTRQMPSESGI</sequence>
<evidence type="ECO:0000256" key="2">
    <source>
        <dbReference type="ARBA" id="ARBA00023125"/>
    </source>
</evidence>
<evidence type="ECO:0000313" key="5">
    <source>
        <dbReference type="EMBL" id="CCA44624.1"/>
    </source>
</evidence>
<dbReference type="InterPro" id="IPR001387">
    <property type="entry name" value="Cro/C1-type_HTH"/>
</dbReference>
<gene>
    <name evidence="5" type="ORF">NMALPHA522_1083</name>
</gene>
<organism evidence="5">
    <name type="scientific">Neisseria meningitidis alpha522</name>
    <dbReference type="NCBI Taxonomy" id="996307"/>
    <lineage>
        <taxon>Bacteria</taxon>
        <taxon>Pseudomonadati</taxon>
        <taxon>Pseudomonadota</taxon>
        <taxon>Betaproteobacteria</taxon>
        <taxon>Neisseriales</taxon>
        <taxon>Neisseriaceae</taxon>
        <taxon>Neisseria</taxon>
    </lineage>
</organism>
<reference evidence="5" key="1">
    <citation type="submission" date="2011-03" db="EMBL/GenBank/DDBJ databases">
        <title>Draft genome of Neisseria meningitidis strain alpha522.</title>
        <authorList>
            <person name="Schoen C."/>
            <person name="Blom J."/>
        </authorList>
    </citation>
    <scope>NUCLEOTIDE SEQUENCE</scope>
    <source>
        <strain evidence="5">Alpha522</strain>
    </source>
</reference>
<dbReference type="SMART" id="SM00530">
    <property type="entry name" value="HTH_XRE"/>
    <property type="match status" value="1"/>
</dbReference>
<dbReference type="PANTHER" id="PTHR46797">
    <property type="entry name" value="HTH-TYPE TRANSCRIPTIONAL REGULATOR"/>
    <property type="match status" value="1"/>
</dbReference>
<accession>I4E5K8</accession>
<evidence type="ECO:0000256" key="3">
    <source>
        <dbReference type="ARBA" id="ARBA00023163"/>
    </source>
</evidence>
<dbReference type="GO" id="GO:0005829">
    <property type="term" value="C:cytosol"/>
    <property type="evidence" value="ECO:0007669"/>
    <property type="project" value="TreeGrafter"/>
</dbReference>